<feature type="non-terminal residue" evidence="1">
    <location>
        <position position="1"/>
    </location>
</feature>
<keyword evidence="2" id="KW-1185">Reference proteome</keyword>
<name>A0A0L0F710_9EUKA</name>
<dbReference type="RefSeq" id="XP_014146326.1">
    <property type="nucleotide sequence ID" value="XM_014290851.1"/>
</dbReference>
<accession>A0A0L0F710</accession>
<evidence type="ECO:0000313" key="2">
    <source>
        <dbReference type="Proteomes" id="UP000054560"/>
    </source>
</evidence>
<protein>
    <submittedName>
        <fullName evidence="1">Uncharacterized protein</fullName>
    </submittedName>
</protein>
<evidence type="ECO:0000313" key="1">
    <source>
        <dbReference type="EMBL" id="KNC72424.1"/>
    </source>
</evidence>
<dbReference type="Proteomes" id="UP000054560">
    <property type="component" value="Unassembled WGS sequence"/>
</dbReference>
<sequence length="129" mass="14246">IEFELVLEENWSIQLPQCSPGDKFTFEIAIIVPELCLIEHEVGFDLMYSKSTAEVFKLASVLALQFHNAFSVHTDSALTSDLVKYIKADIQSHLPIPIQLVNVELTTQLKNTKVTPSSANALVSATVCV</sequence>
<proteinExistence type="predicted"/>
<dbReference type="GeneID" id="25915522"/>
<gene>
    <name evidence="1" type="ORF">SARC_15018</name>
</gene>
<dbReference type="AlphaFoldDB" id="A0A0L0F710"/>
<reference evidence="1 2" key="1">
    <citation type="submission" date="2011-02" db="EMBL/GenBank/DDBJ databases">
        <title>The Genome Sequence of Sphaeroforma arctica JP610.</title>
        <authorList>
            <consortium name="The Broad Institute Genome Sequencing Platform"/>
            <person name="Russ C."/>
            <person name="Cuomo C."/>
            <person name="Young S.K."/>
            <person name="Zeng Q."/>
            <person name="Gargeya S."/>
            <person name="Alvarado L."/>
            <person name="Berlin A."/>
            <person name="Chapman S.B."/>
            <person name="Chen Z."/>
            <person name="Freedman E."/>
            <person name="Gellesch M."/>
            <person name="Goldberg J."/>
            <person name="Griggs A."/>
            <person name="Gujja S."/>
            <person name="Heilman E."/>
            <person name="Heiman D."/>
            <person name="Howarth C."/>
            <person name="Mehta T."/>
            <person name="Neiman D."/>
            <person name="Pearson M."/>
            <person name="Roberts A."/>
            <person name="Saif S."/>
            <person name="Shea T."/>
            <person name="Shenoy N."/>
            <person name="Sisk P."/>
            <person name="Stolte C."/>
            <person name="Sykes S."/>
            <person name="White J."/>
            <person name="Yandava C."/>
            <person name="Burger G."/>
            <person name="Gray M.W."/>
            <person name="Holland P.W.H."/>
            <person name="King N."/>
            <person name="Lang F.B.F."/>
            <person name="Roger A.J."/>
            <person name="Ruiz-Trillo I."/>
            <person name="Haas B."/>
            <person name="Nusbaum C."/>
            <person name="Birren B."/>
        </authorList>
    </citation>
    <scope>NUCLEOTIDE SEQUENCE [LARGE SCALE GENOMIC DNA]</scope>
    <source>
        <strain evidence="1 2">JP610</strain>
    </source>
</reference>
<dbReference type="EMBL" id="KQ247073">
    <property type="protein sequence ID" value="KNC72424.1"/>
    <property type="molecule type" value="Genomic_DNA"/>
</dbReference>
<organism evidence="1 2">
    <name type="scientific">Sphaeroforma arctica JP610</name>
    <dbReference type="NCBI Taxonomy" id="667725"/>
    <lineage>
        <taxon>Eukaryota</taxon>
        <taxon>Ichthyosporea</taxon>
        <taxon>Ichthyophonida</taxon>
        <taxon>Sphaeroforma</taxon>
    </lineage>
</organism>